<accession>A0A5R9G3R8</accession>
<dbReference type="PROSITE" id="PS50850">
    <property type="entry name" value="MFS"/>
    <property type="match status" value="1"/>
</dbReference>
<dbReference type="Gene3D" id="1.20.1250.20">
    <property type="entry name" value="MFS general substrate transporter like domains"/>
    <property type="match status" value="1"/>
</dbReference>
<dbReference type="SUPFAM" id="SSF103473">
    <property type="entry name" value="MFS general substrate transporter"/>
    <property type="match status" value="1"/>
</dbReference>
<reference evidence="8 9" key="1">
    <citation type="submission" date="2019-05" db="EMBL/GenBank/DDBJ databases">
        <authorList>
            <person name="Narsing Rao M.P."/>
            <person name="Li W.J."/>
        </authorList>
    </citation>
    <scope>NUCLEOTIDE SEQUENCE [LARGE SCALE GENOMIC DNA]</scope>
    <source>
        <strain evidence="8 9">SYSU_K30003</strain>
    </source>
</reference>
<feature type="transmembrane region" description="Helical" evidence="6">
    <location>
        <begin position="142"/>
        <end position="163"/>
    </location>
</feature>
<keyword evidence="3 6" id="KW-0812">Transmembrane</keyword>
<feature type="transmembrane region" description="Helical" evidence="6">
    <location>
        <begin position="12"/>
        <end position="33"/>
    </location>
</feature>
<feature type="transmembrane region" description="Helical" evidence="6">
    <location>
        <begin position="344"/>
        <end position="364"/>
    </location>
</feature>
<dbReference type="InterPro" id="IPR020846">
    <property type="entry name" value="MFS_dom"/>
</dbReference>
<feature type="domain" description="Major facilitator superfamily (MFS) profile" evidence="7">
    <location>
        <begin position="16"/>
        <end position="394"/>
    </location>
</feature>
<gene>
    <name evidence="8" type="ORF">FE782_27800</name>
</gene>
<dbReference type="EMBL" id="VCIW01000026">
    <property type="protein sequence ID" value="TLS48946.1"/>
    <property type="molecule type" value="Genomic_DNA"/>
</dbReference>
<organism evidence="8 9">
    <name type="scientific">Paenibacillus antri</name>
    <dbReference type="NCBI Taxonomy" id="2582848"/>
    <lineage>
        <taxon>Bacteria</taxon>
        <taxon>Bacillati</taxon>
        <taxon>Bacillota</taxon>
        <taxon>Bacilli</taxon>
        <taxon>Bacillales</taxon>
        <taxon>Paenibacillaceae</taxon>
        <taxon>Paenibacillus</taxon>
    </lineage>
</organism>
<dbReference type="PANTHER" id="PTHR23531:SF2">
    <property type="entry name" value="PERMEASE"/>
    <property type="match status" value="1"/>
</dbReference>
<dbReference type="GO" id="GO:0022857">
    <property type="term" value="F:transmembrane transporter activity"/>
    <property type="evidence" value="ECO:0007669"/>
    <property type="project" value="InterPro"/>
</dbReference>
<evidence type="ECO:0000256" key="2">
    <source>
        <dbReference type="ARBA" id="ARBA00022448"/>
    </source>
</evidence>
<dbReference type="RefSeq" id="WP_138197621.1">
    <property type="nucleotide sequence ID" value="NZ_VCIW01000026.1"/>
</dbReference>
<keyword evidence="2" id="KW-0813">Transport</keyword>
<feature type="transmembrane region" description="Helical" evidence="6">
    <location>
        <begin position="370"/>
        <end position="389"/>
    </location>
</feature>
<feature type="transmembrane region" description="Helical" evidence="6">
    <location>
        <begin position="277"/>
        <end position="299"/>
    </location>
</feature>
<keyword evidence="4 6" id="KW-1133">Transmembrane helix</keyword>
<keyword evidence="5 6" id="KW-0472">Membrane</keyword>
<evidence type="ECO:0000256" key="4">
    <source>
        <dbReference type="ARBA" id="ARBA00022989"/>
    </source>
</evidence>
<dbReference type="OrthoDB" id="9814001at2"/>
<name>A0A5R9G3R8_9BACL</name>
<dbReference type="AlphaFoldDB" id="A0A5R9G3R8"/>
<dbReference type="Pfam" id="PF07690">
    <property type="entry name" value="MFS_1"/>
    <property type="match status" value="1"/>
</dbReference>
<evidence type="ECO:0000256" key="6">
    <source>
        <dbReference type="SAM" id="Phobius"/>
    </source>
</evidence>
<dbReference type="GO" id="GO:0005886">
    <property type="term" value="C:plasma membrane"/>
    <property type="evidence" value="ECO:0007669"/>
    <property type="project" value="UniProtKB-SubCell"/>
</dbReference>
<comment type="subcellular location">
    <subcellularLocation>
        <location evidence="1">Cell membrane</location>
        <topology evidence="1">Multi-pass membrane protein</topology>
    </subcellularLocation>
</comment>
<sequence>MQHENEPIRTPLWTRNFVAVCLSNFFLFMTFYIYAVTLPLFVTQRLGAAETQVGLVMTAFILTTVLFRPLAGKWMDRYDRKKLFAGSLLLFAVCALLYPAMHHFGALIGLRLAHGVGFGLAATAGGAVAAELVPDRRKGEGIGYFSLFMSLAMVVGPFVGLTIADRFSLNAMFLICIAFSALSLLCGLTLRLPQRPSPPATEKPAAASSWRGYIEPAALPVAVASAFLAFAYGSLSTFLSVYAVELHLGSYASYFFAVFAAMIVLTRPMTGRWFDRFGANALVYPGIFLFAAGMIALSFARTPTAFLGSGAVIGLGFGALLPSLQTLAIQSAPRHRAGLATGTFFLLFDAGYGAGSFALGVVAARAGYDGAYLVGGLVSLVMAGLYYLLVNRPSGGGVSPRTAE</sequence>
<evidence type="ECO:0000256" key="5">
    <source>
        <dbReference type="ARBA" id="ARBA00023136"/>
    </source>
</evidence>
<feature type="transmembrane region" description="Helical" evidence="6">
    <location>
        <begin position="305"/>
        <end position="324"/>
    </location>
</feature>
<dbReference type="InterPro" id="IPR036259">
    <property type="entry name" value="MFS_trans_sf"/>
</dbReference>
<evidence type="ECO:0000259" key="7">
    <source>
        <dbReference type="PROSITE" id="PS50850"/>
    </source>
</evidence>
<dbReference type="CDD" id="cd17489">
    <property type="entry name" value="MFS_YfcJ_like"/>
    <property type="match status" value="1"/>
</dbReference>
<keyword evidence="9" id="KW-1185">Reference proteome</keyword>
<dbReference type="Proteomes" id="UP000309676">
    <property type="component" value="Unassembled WGS sequence"/>
</dbReference>
<feature type="transmembrane region" description="Helical" evidence="6">
    <location>
        <begin position="53"/>
        <end position="71"/>
    </location>
</feature>
<proteinExistence type="predicted"/>
<evidence type="ECO:0000256" key="1">
    <source>
        <dbReference type="ARBA" id="ARBA00004651"/>
    </source>
</evidence>
<comment type="caution">
    <text evidence="8">The sequence shown here is derived from an EMBL/GenBank/DDBJ whole genome shotgun (WGS) entry which is preliminary data.</text>
</comment>
<feature type="transmembrane region" description="Helical" evidence="6">
    <location>
        <begin position="107"/>
        <end position="130"/>
    </location>
</feature>
<dbReference type="InterPro" id="IPR011701">
    <property type="entry name" value="MFS"/>
</dbReference>
<evidence type="ECO:0000313" key="8">
    <source>
        <dbReference type="EMBL" id="TLS48946.1"/>
    </source>
</evidence>
<feature type="transmembrane region" description="Helical" evidence="6">
    <location>
        <begin position="83"/>
        <end position="101"/>
    </location>
</feature>
<feature type="transmembrane region" description="Helical" evidence="6">
    <location>
        <begin position="246"/>
        <end position="265"/>
    </location>
</feature>
<evidence type="ECO:0000256" key="3">
    <source>
        <dbReference type="ARBA" id="ARBA00022692"/>
    </source>
</evidence>
<dbReference type="InterPro" id="IPR052714">
    <property type="entry name" value="MFS_Exporter"/>
</dbReference>
<protein>
    <submittedName>
        <fullName evidence="8">MFS transporter</fullName>
    </submittedName>
</protein>
<feature type="transmembrane region" description="Helical" evidence="6">
    <location>
        <begin position="213"/>
        <end position="234"/>
    </location>
</feature>
<evidence type="ECO:0000313" key="9">
    <source>
        <dbReference type="Proteomes" id="UP000309676"/>
    </source>
</evidence>
<dbReference type="PANTHER" id="PTHR23531">
    <property type="entry name" value="QUINOLENE RESISTANCE PROTEIN NORA"/>
    <property type="match status" value="1"/>
</dbReference>
<feature type="transmembrane region" description="Helical" evidence="6">
    <location>
        <begin position="169"/>
        <end position="192"/>
    </location>
</feature>